<evidence type="ECO:0000256" key="6">
    <source>
        <dbReference type="ARBA" id="ARBA00022756"/>
    </source>
</evidence>
<dbReference type="InterPro" id="IPR049704">
    <property type="entry name" value="Aminotrans_3_PPA_site"/>
</dbReference>
<dbReference type="InterPro" id="IPR015421">
    <property type="entry name" value="PyrdxlP-dep_Trfase_major"/>
</dbReference>
<dbReference type="HAMAP" id="MF_00834">
    <property type="entry name" value="BioA"/>
    <property type="match status" value="1"/>
</dbReference>
<evidence type="ECO:0000313" key="11">
    <source>
        <dbReference type="Proteomes" id="UP001171111"/>
    </source>
</evidence>
<dbReference type="PROSITE" id="PS00600">
    <property type="entry name" value="AA_TRANSFER_CLASS_3"/>
    <property type="match status" value="1"/>
</dbReference>
<organism evidence="10 11">
    <name type="scientific">Campylobacter magnus</name>
    <dbReference type="NCBI Taxonomy" id="3026462"/>
    <lineage>
        <taxon>Bacteria</taxon>
        <taxon>Pseudomonadati</taxon>
        <taxon>Campylobacterota</taxon>
        <taxon>Epsilonproteobacteria</taxon>
        <taxon>Campylobacterales</taxon>
        <taxon>Campylobacteraceae</taxon>
        <taxon>Campylobacter</taxon>
    </lineage>
</organism>
<dbReference type="Proteomes" id="UP001171111">
    <property type="component" value="Unassembled WGS sequence"/>
</dbReference>
<dbReference type="GO" id="GO:0004015">
    <property type="term" value="F:adenosylmethionine-8-amino-7-oxononanoate transaminase activity"/>
    <property type="evidence" value="ECO:0007669"/>
    <property type="project" value="UniProtKB-EC"/>
</dbReference>
<comment type="caution">
    <text evidence="10">The sequence shown here is derived from an EMBL/GenBank/DDBJ whole genome shotgun (WGS) entry which is preliminary data.</text>
</comment>
<feature type="binding site" evidence="9">
    <location>
        <position position="55"/>
    </location>
    <ligand>
        <name>substrate</name>
    </ligand>
</feature>
<evidence type="ECO:0000256" key="9">
    <source>
        <dbReference type="HAMAP-Rule" id="MF_00834"/>
    </source>
</evidence>
<feature type="site" description="Participates in the substrate recognition with KAPA and in a stacking interaction with the adenine ring of SAM" evidence="9">
    <location>
        <position position="20"/>
    </location>
</feature>
<feature type="modified residue" description="N6-(pyridoxal phosphate)lysine" evidence="9">
    <location>
        <position position="280"/>
    </location>
</feature>
<evidence type="ECO:0000256" key="2">
    <source>
        <dbReference type="ARBA" id="ARBA00005063"/>
    </source>
</evidence>
<feature type="binding site" evidence="9">
    <location>
        <position position="399"/>
    </location>
    <ligand>
        <name>substrate</name>
    </ligand>
</feature>
<name>A0ABT8T5Y5_9BACT</name>
<keyword evidence="7 9" id="KW-0663">Pyridoxal phosphate</keyword>
<evidence type="ECO:0000256" key="8">
    <source>
        <dbReference type="ARBA" id="ARBA00048449"/>
    </source>
</evidence>
<keyword evidence="6 9" id="KW-0093">Biotin biosynthesis</keyword>
<feature type="binding site" evidence="9">
    <location>
        <begin position="314"/>
        <end position="315"/>
    </location>
    <ligand>
        <name>pyridoxal 5'-phosphate</name>
        <dbReference type="ChEBI" id="CHEBI:597326"/>
    </ligand>
</feature>
<feature type="binding site" evidence="9">
    <location>
        <position position="251"/>
    </location>
    <ligand>
        <name>pyridoxal 5'-phosphate</name>
        <dbReference type="ChEBI" id="CHEBI:597326"/>
    </ligand>
</feature>
<dbReference type="InterPro" id="IPR015424">
    <property type="entry name" value="PyrdxlP-dep_Trfase"/>
</dbReference>
<feature type="binding site" evidence="9">
    <location>
        <position position="147"/>
    </location>
    <ligand>
        <name>substrate</name>
    </ligand>
</feature>
<dbReference type="EMBL" id="JAULJQ010000001">
    <property type="protein sequence ID" value="MDO2408580.1"/>
    <property type="molecule type" value="Genomic_DNA"/>
</dbReference>
<dbReference type="PIRSF" id="PIRSF000521">
    <property type="entry name" value="Transaminase_4ab_Lys_Orn"/>
    <property type="match status" value="1"/>
</dbReference>
<protein>
    <recommendedName>
        <fullName evidence="9">Adenosylmethionine-8-amino-7-oxononanoate aminotransferase</fullName>
        <ecNumber evidence="9">2.6.1.62</ecNumber>
    </recommendedName>
    <alternativeName>
        <fullName evidence="9">7,8-diamino-pelargonic acid aminotransferase</fullName>
        <shortName evidence="9">DAPA AT</shortName>
        <shortName evidence="9">DAPA aminotransferase</shortName>
    </alternativeName>
    <alternativeName>
        <fullName evidence="9">7,8-diaminononanoate synthase</fullName>
        <shortName evidence="9">DANS</shortName>
    </alternativeName>
    <alternativeName>
        <fullName evidence="9">Diaminopelargonic acid synthase</fullName>
    </alternativeName>
</protein>
<evidence type="ECO:0000256" key="7">
    <source>
        <dbReference type="ARBA" id="ARBA00022898"/>
    </source>
</evidence>
<dbReference type="PANTHER" id="PTHR42684:SF17">
    <property type="entry name" value="ADENOSYLMETHIONINE-8-AMINO-7-OXONONANOATE AMINOTRANSFERASE"/>
    <property type="match status" value="1"/>
</dbReference>
<comment type="similarity">
    <text evidence="9">Belongs to the class-III pyridoxal-phosphate-dependent aminotransferase family. BioA subfamily.</text>
</comment>
<keyword evidence="3 9" id="KW-0032">Aminotransferase</keyword>
<comment type="catalytic activity">
    <reaction evidence="8 9">
        <text>(8S)-8-amino-7-oxononanoate + S-adenosyl-L-methionine = S-adenosyl-4-methylsulfanyl-2-oxobutanoate + (7R,8S)-7,8-diammoniononanoate</text>
        <dbReference type="Rhea" id="RHEA:16861"/>
        <dbReference type="ChEBI" id="CHEBI:16490"/>
        <dbReference type="ChEBI" id="CHEBI:59789"/>
        <dbReference type="ChEBI" id="CHEBI:149468"/>
        <dbReference type="ChEBI" id="CHEBI:149469"/>
        <dbReference type="EC" id="2.6.1.62"/>
    </reaction>
</comment>
<keyword evidence="4 9" id="KW-0808">Transferase</keyword>
<reference evidence="10 11" key="1">
    <citation type="submission" date="2023-06" db="EMBL/GenBank/DDBJ databases">
        <title>Campylobacter magnum sp. nov., isolated from cecal contents of domestic pigs (Sus scrofa domesticus).</title>
        <authorList>
            <person name="Papic B."/>
            <person name="Gruntar I."/>
        </authorList>
    </citation>
    <scope>NUCLEOTIDE SEQUENCE [LARGE SCALE GENOMIC DNA]</scope>
    <source>
        <strain evidence="11">34484-21</strain>
    </source>
</reference>
<comment type="subunit">
    <text evidence="9">Homodimer.</text>
</comment>
<dbReference type="NCBIfam" id="TIGR00508">
    <property type="entry name" value="bioA"/>
    <property type="match status" value="1"/>
</dbReference>
<dbReference type="RefSeq" id="WP_302243293.1">
    <property type="nucleotide sequence ID" value="NZ_JAULJQ010000001.1"/>
</dbReference>
<gene>
    <name evidence="9" type="primary">bioA</name>
    <name evidence="10" type="ORF">Q2362_00515</name>
</gene>
<feature type="binding site" evidence="9">
    <location>
        <position position="280"/>
    </location>
    <ligand>
        <name>substrate</name>
    </ligand>
</feature>
<comment type="cofactor">
    <cofactor evidence="1 9">
        <name>pyridoxal 5'-phosphate</name>
        <dbReference type="ChEBI" id="CHEBI:597326"/>
    </cofactor>
</comment>
<comment type="function">
    <text evidence="9">Catalyzes the transfer of the alpha-amino group from S-adenosyl-L-methionine (SAM) to 7-keto-8-aminopelargonic acid (KAPA) to form 7,8-diaminopelargonic acid (DAPA). It is the only aminotransferase known to utilize SAM as an amino donor.</text>
</comment>
<dbReference type="CDD" id="cd00610">
    <property type="entry name" value="OAT_like"/>
    <property type="match status" value="1"/>
</dbReference>
<comment type="pathway">
    <text evidence="2 9">Cofactor biosynthesis; biotin biosynthesis; 7,8-diaminononanoate from 8-amino-7-oxononanoate (SAM route): step 1/1.</text>
</comment>
<dbReference type="InterPro" id="IPR005815">
    <property type="entry name" value="BioA"/>
</dbReference>
<comment type="subcellular location">
    <subcellularLocation>
        <location evidence="9">Cytoplasm</location>
    </subcellularLocation>
</comment>
<proteinExistence type="inferred from homology"/>
<evidence type="ECO:0000256" key="4">
    <source>
        <dbReference type="ARBA" id="ARBA00022679"/>
    </source>
</evidence>
<dbReference type="InterPro" id="IPR005814">
    <property type="entry name" value="Aminotrans_3"/>
</dbReference>
<evidence type="ECO:0000256" key="1">
    <source>
        <dbReference type="ARBA" id="ARBA00001933"/>
    </source>
</evidence>
<dbReference type="SUPFAM" id="SSF53383">
    <property type="entry name" value="PLP-dependent transferases"/>
    <property type="match status" value="1"/>
</dbReference>
<dbReference type="Gene3D" id="3.40.640.10">
    <property type="entry name" value="Type I PLP-dependent aspartate aminotransferase-like (Major domain)"/>
    <property type="match status" value="1"/>
</dbReference>
<dbReference type="Gene3D" id="3.90.1150.10">
    <property type="entry name" value="Aspartate Aminotransferase, domain 1"/>
    <property type="match status" value="1"/>
</dbReference>
<evidence type="ECO:0000256" key="3">
    <source>
        <dbReference type="ARBA" id="ARBA00022576"/>
    </source>
</evidence>
<dbReference type="InterPro" id="IPR015422">
    <property type="entry name" value="PyrdxlP-dep_Trfase_small"/>
</dbReference>
<accession>A0ABT8T5Y5</accession>
<dbReference type="PANTHER" id="PTHR42684">
    <property type="entry name" value="ADENOSYLMETHIONINE-8-AMINO-7-OXONONANOATE AMINOTRANSFERASE"/>
    <property type="match status" value="1"/>
</dbReference>
<sequence>MNNTAQELSKLDLEHIWHPCSQMSEYDSVLAIKRGDGAVLYGYDEKAYIDCISSWWVNIFGHGNAYIAAKIAEQASMLSQVILAGFTHEPLVRLSARLCKLLPSPLNKCFYADNGSAAVEVALKMSYHKNKLRGKEKPLFLNLKNSYHGETIGALSVGDVELYKASYGGILIDCISAKVPCDFSAWGSEIVSEDEALSDLEKVLKTHAHCISAFIIEPLIQCSGNMNMPSPAYTKKACELVRSYEIDVIFDEIAVGFGRSGSMWAMEQVGFVPDFVCLSKGLSGGNLPFSVVVTSDSVYNEFLGDFDRAFLHSHSYTGNALAAAAANATLDIFESENVIEKNKALSAFILEQFKWARHHEKVRNFRQRGMVLAFDVPRLAGAKSREFRSLALNRGLLLRPLGASLYFMPPYVITRDQITFASTQIKELINEL</sequence>
<dbReference type="NCBIfam" id="NF004624">
    <property type="entry name" value="PRK05964.1"/>
    <property type="match status" value="1"/>
</dbReference>
<keyword evidence="9" id="KW-0963">Cytoplasm</keyword>
<keyword evidence="5 9" id="KW-0949">S-adenosyl-L-methionine</keyword>
<keyword evidence="11" id="KW-1185">Reference proteome</keyword>
<evidence type="ECO:0000313" key="10">
    <source>
        <dbReference type="EMBL" id="MDO2408580.1"/>
    </source>
</evidence>
<dbReference type="EC" id="2.6.1.62" evidence="9"/>
<feature type="binding site" evidence="9">
    <location>
        <begin position="115"/>
        <end position="116"/>
    </location>
    <ligand>
        <name>pyridoxal 5'-phosphate</name>
        <dbReference type="ChEBI" id="CHEBI:597326"/>
    </ligand>
</feature>
<feature type="binding site" evidence="9">
    <location>
        <position position="313"/>
    </location>
    <ligand>
        <name>substrate</name>
    </ligand>
</feature>
<evidence type="ECO:0000256" key="5">
    <source>
        <dbReference type="ARBA" id="ARBA00022691"/>
    </source>
</evidence>
<dbReference type="Pfam" id="PF00202">
    <property type="entry name" value="Aminotran_3"/>
    <property type="match status" value="1"/>
</dbReference>